<name>A0ABW7NB40_9BACT</name>
<dbReference type="EMBL" id="JBIPKE010000018">
    <property type="protein sequence ID" value="MFH6984776.1"/>
    <property type="molecule type" value="Genomic_DNA"/>
</dbReference>
<proteinExistence type="predicted"/>
<protein>
    <recommendedName>
        <fullName evidence="3">PKD domain-containing protein</fullName>
    </recommendedName>
</protein>
<feature type="non-terminal residue" evidence="1">
    <location>
        <position position="159"/>
    </location>
</feature>
<dbReference type="RefSeq" id="WP_395418204.1">
    <property type="nucleotide sequence ID" value="NZ_JBIPKE010000018.1"/>
</dbReference>
<evidence type="ECO:0000313" key="2">
    <source>
        <dbReference type="Proteomes" id="UP001610063"/>
    </source>
</evidence>
<reference evidence="1 2" key="1">
    <citation type="journal article" date="2013" name="Int. J. Syst. Evol. Microbiol.">
        <title>Marinoscillum luteum sp. nov., isolated from marine sediment.</title>
        <authorList>
            <person name="Cha I.T."/>
            <person name="Park S.J."/>
            <person name="Kim S.J."/>
            <person name="Kim J.G."/>
            <person name="Jung M.Y."/>
            <person name="Shin K.S."/>
            <person name="Kwon K.K."/>
            <person name="Yang S.H."/>
            <person name="Seo Y.S."/>
            <person name="Rhee S.K."/>
        </authorList>
    </citation>
    <scope>NUCLEOTIDE SEQUENCE [LARGE SCALE GENOMIC DNA]</scope>
    <source>
        <strain evidence="1 2">KCTC 23939</strain>
    </source>
</reference>
<dbReference type="Proteomes" id="UP001610063">
    <property type="component" value="Unassembled WGS sequence"/>
</dbReference>
<organism evidence="1 2">
    <name type="scientific">Marinoscillum luteum</name>
    <dbReference type="NCBI Taxonomy" id="861051"/>
    <lineage>
        <taxon>Bacteria</taxon>
        <taxon>Pseudomonadati</taxon>
        <taxon>Bacteroidota</taxon>
        <taxon>Cytophagia</taxon>
        <taxon>Cytophagales</taxon>
        <taxon>Reichenbachiellaceae</taxon>
        <taxon>Marinoscillum</taxon>
    </lineage>
</organism>
<accession>A0ABW7NB40</accession>
<evidence type="ECO:0008006" key="3">
    <source>
        <dbReference type="Google" id="ProtNLM"/>
    </source>
</evidence>
<sequence>MSFALVANLNFFTSYGQCISPDFDVDSDLCVDQSLEVSNHSSESAQFEWDFCAGEMSLIPTKSIISTIGSSLPIDQTVQWYNDKYYHFVSDRNGNKIYRVVYSNTATVTNLGNPSGLLSSPDRILLHEEGGHWYGLMTNDQATNNLIFLDFGVTLDNTP</sequence>
<keyword evidence="2" id="KW-1185">Reference proteome</keyword>
<gene>
    <name evidence="1" type="ORF">ACHKAR_15070</name>
</gene>
<evidence type="ECO:0000313" key="1">
    <source>
        <dbReference type="EMBL" id="MFH6984776.1"/>
    </source>
</evidence>
<comment type="caution">
    <text evidence="1">The sequence shown here is derived from an EMBL/GenBank/DDBJ whole genome shotgun (WGS) entry which is preliminary data.</text>
</comment>